<proteinExistence type="inferred from homology"/>
<dbReference type="STRING" id="29354.IO98_12015"/>
<dbReference type="InterPro" id="IPR038765">
    <property type="entry name" value="Papain-like_cys_pep_sf"/>
</dbReference>
<evidence type="ECO:0000256" key="1">
    <source>
        <dbReference type="ARBA" id="ARBA00007074"/>
    </source>
</evidence>
<dbReference type="OrthoDB" id="9808890at2"/>
<dbReference type="SUPFAM" id="SSF54001">
    <property type="entry name" value="Cysteine proteinases"/>
    <property type="match status" value="1"/>
</dbReference>
<dbReference type="Pfam" id="PF00877">
    <property type="entry name" value="NLPC_P60"/>
    <property type="match status" value="1"/>
</dbReference>
<keyword evidence="5" id="KW-0732">Signal</keyword>
<evidence type="ECO:0000313" key="7">
    <source>
        <dbReference type="EMBL" id="KEZ89856.1"/>
    </source>
</evidence>
<dbReference type="PANTHER" id="PTHR47053:SF1">
    <property type="entry name" value="MUREIN DD-ENDOPEPTIDASE MEPH-RELATED"/>
    <property type="match status" value="1"/>
</dbReference>
<dbReference type="PROSITE" id="PS51935">
    <property type="entry name" value="NLPC_P60"/>
    <property type="match status" value="1"/>
</dbReference>
<feature type="signal peptide" evidence="5">
    <location>
        <begin position="1"/>
        <end position="26"/>
    </location>
</feature>
<accession>A0A084JLM2</accession>
<dbReference type="Gene3D" id="2.30.30.40">
    <property type="entry name" value="SH3 Domains"/>
    <property type="match status" value="1"/>
</dbReference>
<keyword evidence="4" id="KW-0788">Thiol protease</keyword>
<sequence length="230" mass="24833">MKNKMWKAMGLLGLLTSLSWAPQVEAKAAEVAVETSTTLYAKMDMPVSVREAADGSGMTLSQAGEGQTYEVVESPGDGWLKIKTPEGEGYIESGAATLIEKTQEKVDKSVMQRQKIVDYALQFVGGRYVYGGVNPKTGVDCSGFTSYVLRNTAGVNLSHSSRSQAGEGRSVSYEDARAGDLVFYGKNGSINHVALYMGDGRVVHASTEKTGIIVTNVMYRKPVKFVRVLN</sequence>
<dbReference type="GO" id="GO:0006508">
    <property type="term" value="P:proteolysis"/>
    <property type="evidence" value="ECO:0007669"/>
    <property type="project" value="UniProtKB-KW"/>
</dbReference>
<dbReference type="RefSeq" id="WP_038281243.1">
    <property type="nucleotide sequence ID" value="NZ_JPME01000014.1"/>
</dbReference>
<dbReference type="InterPro" id="IPR003646">
    <property type="entry name" value="SH3-like_bac-type"/>
</dbReference>
<dbReference type="Pfam" id="PF08239">
    <property type="entry name" value="SH3_3"/>
    <property type="match status" value="1"/>
</dbReference>
<dbReference type="AlphaFoldDB" id="A0A084JLM2"/>
<evidence type="ECO:0000256" key="3">
    <source>
        <dbReference type="ARBA" id="ARBA00022801"/>
    </source>
</evidence>
<name>A0A084JLM2_9FIRM</name>
<comment type="caution">
    <text evidence="7">The sequence shown here is derived from an EMBL/GenBank/DDBJ whole genome shotgun (WGS) entry which is preliminary data.</text>
</comment>
<evidence type="ECO:0000256" key="4">
    <source>
        <dbReference type="ARBA" id="ARBA00022807"/>
    </source>
</evidence>
<keyword evidence="3 7" id="KW-0378">Hydrolase</keyword>
<protein>
    <submittedName>
        <fullName evidence="7">Hydrolase Nlp/P60</fullName>
    </submittedName>
</protein>
<reference evidence="7 8" key="1">
    <citation type="submission" date="2014-07" db="EMBL/GenBank/DDBJ databases">
        <title>Draft genome of Clostridium celerecrescens 152B isolated from sediments associated with methane hydrate from Krishna Godavari basin.</title>
        <authorList>
            <person name="Honkalas V.S."/>
            <person name="Dabir A.P."/>
            <person name="Arora P."/>
            <person name="Dhakephalkar P.K."/>
        </authorList>
    </citation>
    <scope>NUCLEOTIDE SEQUENCE [LARGE SCALE GENOMIC DNA]</scope>
    <source>
        <strain evidence="7 8">152B</strain>
    </source>
</reference>
<evidence type="ECO:0000313" key="8">
    <source>
        <dbReference type="Proteomes" id="UP000028525"/>
    </source>
</evidence>
<gene>
    <name evidence="7" type="ORF">IO98_12015</name>
</gene>
<evidence type="ECO:0000256" key="5">
    <source>
        <dbReference type="SAM" id="SignalP"/>
    </source>
</evidence>
<organism evidence="7 8">
    <name type="scientific">Lacrimispora celerecrescens</name>
    <dbReference type="NCBI Taxonomy" id="29354"/>
    <lineage>
        <taxon>Bacteria</taxon>
        <taxon>Bacillati</taxon>
        <taxon>Bacillota</taxon>
        <taxon>Clostridia</taxon>
        <taxon>Lachnospirales</taxon>
        <taxon>Lachnospiraceae</taxon>
        <taxon>Lacrimispora</taxon>
    </lineage>
</organism>
<keyword evidence="2" id="KW-0645">Protease</keyword>
<dbReference type="InterPro" id="IPR000064">
    <property type="entry name" value="NLP_P60_dom"/>
</dbReference>
<evidence type="ECO:0000259" key="6">
    <source>
        <dbReference type="PROSITE" id="PS51935"/>
    </source>
</evidence>
<comment type="similarity">
    <text evidence="1">Belongs to the peptidase C40 family.</text>
</comment>
<dbReference type="GO" id="GO:0008234">
    <property type="term" value="F:cysteine-type peptidase activity"/>
    <property type="evidence" value="ECO:0007669"/>
    <property type="project" value="UniProtKB-KW"/>
</dbReference>
<feature type="domain" description="NlpC/P60" evidence="6">
    <location>
        <begin position="110"/>
        <end position="230"/>
    </location>
</feature>
<feature type="chain" id="PRO_5038512534" evidence="5">
    <location>
        <begin position="27"/>
        <end position="230"/>
    </location>
</feature>
<dbReference type="PANTHER" id="PTHR47053">
    <property type="entry name" value="MUREIN DD-ENDOPEPTIDASE MEPH-RELATED"/>
    <property type="match status" value="1"/>
</dbReference>
<dbReference type="EMBL" id="JPME01000014">
    <property type="protein sequence ID" value="KEZ89856.1"/>
    <property type="molecule type" value="Genomic_DNA"/>
</dbReference>
<evidence type="ECO:0000256" key="2">
    <source>
        <dbReference type="ARBA" id="ARBA00022670"/>
    </source>
</evidence>
<dbReference type="InterPro" id="IPR051202">
    <property type="entry name" value="Peptidase_C40"/>
</dbReference>
<keyword evidence="8" id="KW-1185">Reference proteome</keyword>
<dbReference type="Proteomes" id="UP000028525">
    <property type="component" value="Unassembled WGS sequence"/>
</dbReference>
<dbReference type="Gene3D" id="3.90.1720.10">
    <property type="entry name" value="endopeptidase domain like (from Nostoc punctiforme)"/>
    <property type="match status" value="1"/>
</dbReference>